<keyword evidence="6" id="KW-0694">RNA-binding</keyword>
<dbReference type="RefSeq" id="WP_034442311.1">
    <property type="nucleotide sequence ID" value="NZ_JMTK01000002.1"/>
</dbReference>
<dbReference type="InterPro" id="IPR000529">
    <property type="entry name" value="Ribosomal_bS6"/>
</dbReference>
<comment type="caution">
    <text evidence="8">The sequence shown here is derived from an EMBL/GenBank/DDBJ whole genome shotgun (WGS) entry which is preliminary data.</text>
</comment>
<evidence type="ECO:0000256" key="1">
    <source>
        <dbReference type="ARBA" id="ARBA00009512"/>
    </source>
</evidence>
<dbReference type="PATRIC" id="fig|556287.8.peg.1139"/>
<evidence type="ECO:0000313" key="8">
    <source>
        <dbReference type="EMBL" id="KJZ82375.1"/>
    </source>
</evidence>
<dbReference type="GO" id="GO:0003735">
    <property type="term" value="F:structural constituent of ribosome"/>
    <property type="evidence" value="ECO:0007669"/>
    <property type="project" value="InterPro"/>
</dbReference>
<gene>
    <name evidence="6" type="primary">rpsF</name>
    <name evidence="9" type="ORF">C0030_002475</name>
    <name evidence="8" type="ORF">DJ66_1125</name>
</gene>
<dbReference type="GO" id="GO:0022627">
    <property type="term" value="C:cytosolic small ribosomal subunit"/>
    <property type="evidence" value="ECO:0007669"/>
    <property type="project" value="TreeGrafter"/>
</dbReference>
<keyword evidence="3 6" id="KW-0687">Ribonucleoprotein</keyword>
<feature type="region of interest" description="Disordered" evidence="7">
    <location>
        <begin position="96"/>
        <end position="135"/>
    </location>
</feature>
<dbReference type="PANTHER" id="PTHR21011">
    <property type="entry name" value="MITOCHONDRIAL 28S RIBOSOMAL PROTEIN S6"/>
    <property type="match status" value="1"/>
</dbReference>
<keyword evidence="10" id="KW-1185">Reference proteome</keyword>
<dbReference type="Proteomes" id="UP000033731">
    <property type="component" value="Unassembled WGS sequence"/>
</dbReference>
<protein>
    <recommendedName>
        <fullName evidence="5 6">Small ribosomal subunit protein bS6</fullName>
    </recommendedName>
</protein>
<proteinExistence type="inferred from homology"/>
<dbReference type="AlphaFoldDB" id="A0A094ZZX7"/>
<dbReference type="EMBL" id="JMTK01000002">
    <property type="protein sequence ID" value="KJZ82375.1"/>
    <property type="molecule type" value="Genomic_DNA"/>
</dbReference>
<comment type="similarity">
    <text evidence="1 6">Belongs to the bacterial ribosomal protein bS6 family.</text>
</comment>
<reference evidence="8 10" key="1">
    <citation type="journal article" date="2015" name="Phytopathology">
        <title>Genomes of Candidatus Liberibacter solanacearum haplotype A from New Zealand and the USA suggest significant genome plasticity in the species.</title>
        <authorList>
            <person name="Thompson S.M."/>
            <person name="Johnson C.P."/>
            <person name="Lu A.Y."/>
            <person name="Frampton R.A."/>
            <person name="Sullivan K.L."/>
            <person name="Fiers M.W."/>
            <person name="Crowhurst R.N."/>
            <person name="Pitman A.R."/>
            <person name="Scott I."/>
            <person name="Gudmestad N.C."/>
            <person name="Smith G.R."/>
        </authorList>
    </citation>
    <scope>NUCLEOTIDE SEQUENCE [LARGE SCALE GENOMIC DNA]</scope>
    <source>
        <strain evidence="8 10">LsoNZ1</strain>
    </source>
</reference>
<dbReference type="Gene3D" id="3.30.70.60">
    <property type="match status" value="1"/>
</dbReference>
<dbReference type="SUPFAM" id="SSF54995">
    <property type="entry name" value="Ribosomal protein S6"/>
    <property type="match status" value="1"/>
</dbReference>
<dbReference type="HAMAP" id="MF_00360">
    <property type="entry name" value="Ribosomal_bS6"/>
    <property type="match status" value="1"/>
</dbReference>
<dbReference type="GO" id="GO:0070181">
    <property type="term" value="F:small ribosomal subunit rRNA binding"/>
    <property type="evidence" value="ECO:0007669"/>
    <property type="project" value="TreeGrafter"/>
</dbReference>
<evidence type="ECO:0000256" key="2">
    <source>
        <dbReference type="ARBA" id="ARBA00022980"/>
    </source>
</evidence>
<dbReference type="InterPro" id="IPR014717">
    <property type="entry name" value="Transl_elong_EF1B/ribsomal_bS6"/>
</dbReference>
<keyword evidence="6" id="KW-0699">rRNA-binding</keyword>
<accession>A0A094ZZX7</accession>
<dbReference type="InterPro" id="IPR035980">
    <property type="entry name" value="Ribosomal_bS6_sf"/>
</dbReference>
<dbReference type="EMBL" id="PKRU02000011">
    <property type="protein sequence ID" value="RPD37399.1"/>
    <property type="molecule type" value="Genomic_DNA"/>
</dbReference>
<evidence type="ECO:0000256" key="3">
    <source>
        <dbReference type="ARBA" id="ARBA00023274"/>
    </source>
</evidence>
<evidence type="ECO:0000313" key="9">
    <source>
        <dbReference type="EMBL" id="RPD37399.1"/>
    </source>
</evidence>
<evidence type="ECO:0000256" key="5">
    <source>
        <dbReference type="ARBA" id="ARBA00035294"/>
    </source>
</evidence>
<keyword evidence="2 6" id="KW-0689">Ribosomal protein</keyword>
<evidence type="ECO:0000256" key="4">
    <source>
        <dbReference type="ARBA" id="ARBA00035104"/>
    </source>
</evidence>
<evidence type="ECO:0000313" key="11">
    <source>
        <dbReference type="Proteomes" id="UP000236895"/>
    </source>
</evidence>
<dbReference type="PANTHER" id="PTHR21011:SF1">
    <property type="entry name" value="SMALL RIBOSOMAL SUBUNIT PROTEIN BS6M"/>
    <property type="match status" value="1"/>
</dbReference>
<name>A0A094ZZX7_9HYPH</name>
<evidence type="ECO:0000256" key="6">
    <source>
        <dbReference type="HAMAP-Rule" id="MF_00360"/>
    </source>
</evidence>
<dbReference type="Proteomes" id="UP000236895">
    <property type="component" value="Unassembled WGS sequence"/>
</dbReference>
<sequence length="135" mass="16118">MNLYEHVFLLRQDIPSQKIKDTIEQYQSLIKENGGEVRLVNEWGMRTIAYRINKHRKAYYVLMNIASPPAAIHELERRMRIDENVLRYLTISVDSHEDSPSLTMQRYDRDDKNDRFPKDRNADRKSHVDEEKVLS</sequence>
<evidence type="ECO:0000313" key="10">
    <source>
        <dbReference type="Proteomes" id="UP000033731"/>
    </source>
</evidence>
<dbReference type="InterPro" id="IPR020814">
    <property type="entry name" value="Ribosomal_S6_plastid/chlpt"/>
</dbReference>
<reference evidence="9 11" key="2">
    <citation type="submission" date="2018-11" db="EMBL/GenBank/DDBJ databases">
        <title>Genome Analysis of Haplotype D of Candidatus Liberibacter Solanacearum.</title>
        <authorList>
            <person name="Katsir L."/>
            <person name="Ruan Z."/>
            <person name="Santos Garcia D."/>
            <person name="Piasezky A."/>
            <person name="Jiang J."/>
            <person name="Sela N."/>
            <person name="Freilich S."/>
            <person name="Bahar O."/>
        </authorList>
    </citation>
    <scope>NUCLEOTIDE SEQUENCE [LARGE SCALE GENOMIC DNA]</scope>
    <source>
        <strain evidence="11">haplotype D1</strain>
        <strain evidence="9">ISR100</strain>
    </source>
</reference>
<dbReference type="GO" id="GO:0006412">
    <property type="term" value="P:translation"/>
    <property type="evidence" value="ECO:0007669"/>
    <property type="project" value="UniProtKB-UniRule"/>
</dbReference>
<comment type="function">
    <text evidence="4 6">Binds together with bS18 to 16S ribosomal RNA.</text>
</comment>
<dbReference type="CDD" id="cd00473">
    <property type="entry name" value="bS6"/>
    <property type="match status" value="1"/>
</dbReference>
<evidence type="ECO:0000256" key="7">
    <source>
        <dbReference type="SAM" id="MobiDB-lite"/>
    </source>
</evidence>
<dbReference type="Pfam" id="PF01250">
    <property type="entry name" value="Ribosomal_S6"/>
    <property type="match status" value="1"/>
</dbReference>
<feature type="compositionally biased region" description="Basic and acidic residues" evidence="7">
    <location>
        <begin position="106"/>
        <end position="135"/>
    </location>
</feature>
<organism evidence="8 10">
    <name type="scientific">Candidatus Liberibacter solanacearum</name>
    <dbReference type="NCBI Taxonomy" id="556287"/>
    <lineage>
        <taxon>Bacteria</taxon>
        <taxon>Pseudomonadati</taxon>
        <taxon>Pseudomonadota</taxon>
        <taxon>Alphaproteobacteria</taxon>
        <taxon>Hyphomicrobiales</taxon>
        <taxon>Rhizobiaceae</taxon>
        <taxon>Liberibacter</taxon>
    </lineage>
</organism>
<dbReference type="NCBIfam" id="TIGR00166">
    <property type="entry name" value="S6"/>
    <property type="match status" value="1"/>
</dbReference>